<dbReference type="Proteomes" id="UP000053611">
    <property type="component" value="Unassembled WGS sequence"/>
</dbReference>
<feature type="compositionally biased region" description="Acidic residues" evidence="1">
    <location>
        <begin position="909"/>
        <end position="925"/>
    </location>
</feature>
<dbReference type="OrthoDB" id="2240312at2759"/>
<feature type="compositionally biased region" description="Basic and acidic residues" evidence="1">
    <location>
        <begin position="996"/>
        <end position="1024"/>
    </location>
</feature>
<feature type="compositionally biased region" description="Basic and acidic residues" evidence="1">
    <location>
        <begin position="1119"/>
        <end position="1142"/>
    </location>
</feature>
<evidence type="ECO:0000313" key="3">
    <source>
        <dbReference type="Proteomes" id="UP000053611"/>
    </source>
</evidence>
<feature type="compositionally biased region" description="Basic and acidic residues" evidence="1">
    <location>
        <begin position="894"/>
        <end position="908"/>
    </location>
</feature>
<dbReference type="GO" id="GO:0000182">
    <property type="term" value="F:rDNA binding"/>
    <property type="evidence" value="ECO:0007669"/>
    <property type="project" value="TreeGrafter"/>
</dbReference>
<feature type="region of interest" description="Disordered" evidence="1">
    <location>
        <begin position="49"/>
        <end position="68"/>
    </location>
</feature>
<feature type="region of interest" description="Disordered" evidence="1">
    <location>
        <begin position="774"/>
        <end position="1161"/>
    </location>
</feature>
<reference evidence="2 3" key="1">
    <citation type="submission" date="2015-03" db="EMBL/GenBank/DDBJ databases">
        <title>Genomics and transcriptomics of the oil-accumulating basidiomycete yeast T. oleaginosus allow insights into substrate utilization and the diverse evolutionary trajectories of mating systems in fungi.</title>
        <authorList>
            <consortium name="DOE Joint Genome Institute"/>
            <person name="Kourist R."/>
            <person name="Kracht O."/>
            <person name="Bracharz F."/>
            <person name="Lipzen A."/>
            <person name="Nolan M."/>
            <person name="Ohm R."/>
            <person name="Grigoriev I."/>
            <person name="Sun S."/>
            <person name="Heitman J."/>
            <person name="Bruck T."/>
            <person name="Nowrousian M."/>
        </authorList>
    </citation>
    <scope>NUCLEOTIDE SEQUENCE [LARGE SCALE GENOMIC DNA]</scope>
    <source>
        <strain evidence="2 3">IBC0246</strain>
    </source>
</reference>
<dbReference type="PANTHER" id="PTHR28079">
    <property type="entry name" value="RNA POLYMERASE I-SPECIFIC TRANSCRIPTION INITIATION FACTOR RRN5"/>
    <property type="match status" value="1"/>
</dbReference>
<evidence type="ECO:0000313" key="2">
    <source>
        <dbReference type="EMBL" id="KLT45952.1"/>
    </source>
</evidence>
<feature type="compositionally biased region" description="Basic residues" evidence="1">
    <location>
        <begin position="801"/>
        <end position="817"/>
    </location>
</feature>
<feature type="compositionally biased region" description="Basic residues" evidence="1">
    <location>
        <begin position="834"/>
        <end position="849"/>
    </location>
</feature>
<keyword evidence="3" id="KW-1185">Reference proteome</keyword>
<feature type="compositionally biased region" description="Basic residues" evidence="1">
    <location>
        <begin position="127"/>
        <end position="138"/>
    </location>
</feature>
<dbReference type="AlphaFoldDB" id="A0A0J0XY23"/>
<dbReference type="GeneID" id="28982457"/>
<organism evidence="2 3">
    <name type="scientific">Cutaneotrichosporon oleaginosum</name>
    <dbReference type="NCBI Taxonomy" id="879819"/>
    <lineage>
        <taxon>Eukaryota</taxon>
        <taxon>Fungi</taxon>
        <taxon>Dikarya</taxon>
        <taxon>Basidiomycota</taxon>
        <taxon>Agaricomycotina</taxon>
        <taxon>Tremellomycetes</taxon>
        <taxon>Trichosporonales</taxon>
        <taxon>Trichosporonaceae</taxon>
        <taxon>Cutaneotrichosporon</taxon>
    </lineage>
</organism>
<proteinExistence type="predicted"/>
<dbReference type="STRING" id="879819.A0A0J0XY23"/>
<dbReference type="GO" id="GO:0001181">
    <property type="term" value="F:RNA polymerase I general transcription initiation factor activity"/>
    <property type="evidence" value="ECO:0007669"/>
    <property type="project" value="TreeGrafter"/>
</dbReference>
<dbReference type="RefSeq" id="XP_018282443.1">
    <property type="nucleotide sequence ID" value="XM_018421854.1"/>
</dbReference>
<feature type="compositionally biased region" description="Acidic residues" evidence="1">
    <location>
        <begin position="786"/>
        <end position="796"/>
    </location>
</feature>
<feature type="compositionally biased region" description="Polar residues" evidence="1">
    <location>
        <begin position="1077"/>
        <end position="1090"/>
    </location>
</feature>
<feature type="compositionally biased region" description="Basic and acidic residues" evidence="1">
    <location>
        <begin position="926"/>
        <end position="935"/>
    </location>
</feature>
<dbReference type="GO" id="GO:0042790">
    <property type="term" value="P:nucleolar large rRNA transcription by RNA polymerase I"/>
    <property type="evidence" value="ECO:0007669"/>
    <property type="project" value="InterPro"/>
</dbReference>
<dbReference type="GO" id="GO:0006361">
    <property type="term" value="P:transcription initiation at RNA polymerase I promoter"/>
    <property type="evidence" value="ECO:0007669"/>
    <property type="project" value="TreeGrafter"/>
</dbReference>
<dbReference type="InterPro" id="IPR039601">
    <property type="entry name" value="Rrn5"/>
</dbReference>
<gene>
    <name evidence="2" type="ORF">CC85DRAFT_282093</name>
</gene>
<name>A0A0J0XY23_9TREE</name>
<accession>A0A0J0XY23</accession>
<dbReference type="PANTHER" id="PTHR28079:SF1">
    <property type="entry name" value="RNA POLYMERASE I-SPECIFIC TRANSCRIPTION INITIATION FACTOR RRN5"/>
    <property type="match status" value="1"/>
</dbReference>
<feature type="region of interest" description="Disordered" evidence="1">
    <location>
        <begin position="1"/>
        <end position="44"/>
    </location>
</feature>
<dbReference type="GO" id="GO:0000500">
    <property type="term" value="C:RNA polymerase I upstream activating factor complex"/>
    <property type="evidence" value="ECO:0007669"/>
    <property type="project" value="InterPro"/>
</dbReference>
<protein>
    <submittedName>
        <fullName evidence="2">Uncharacterized protein</fullName>
    </submittedName>
</protein>
<feature type="region of interest" description="Disordered" evidence="1">
    <location>
        <begin position="74"/>
        <end position="144"/>
    </location>
</feature>
<sequence length="1187" mass="132836">MSADGALRRGPVTPRVAYNPFAENAEAGPSRPRRIQNIYSPSKSVELANNGDELLDHKSATSEASDAYDVDVNLSDEDDSHAGHDYGASSRSHRLSDEHASRGNGSTPPNHDAGTPGNVAGSPPKKQDKKRRRRRTRPPKPLEWKEARHIPGMKWYEAEFASHVRQVKRHFLTVTDERRTVPTWRPSTYHPHGTLWTPEEKGLFFASLPRHSGLRPDLIARDIGSKTETEVAQLIECLAACAEARSMRTRLSEESKEWRFHLLGSGAYEAPTDIVEREDHLAWPLELLELREEEMKREDLPLLDVRSPGQVTHDMRVAVEKWGEDFTPDKMGLTAELLWHTSNHNEELQPLEGNTELSAIERDDKVIELISAIPRRDRTPAQRETYALMTNRRHMRQKYRRKRLHAQGWTDEQIDACGGPDVAFTDRGPRGARRKYKDVKIEDGDPALAEAQEMGLHIYLEERGWEVFEFDRMREIIELYQEAHGVAPASHTEGASVTTLARNTSFAVLQPLYNILREYVRELIKHSYIIATAANPNNMQIEKWHIEAILEPLGKPRKQLRDVVSRLQRVSQMARDREAAVNLAVDPPSLQDSEDDEPDVIPAFNNDVPSRKRRCIDTAELGITPAPPLVVDPPVDSDIWMPTQTVTDEEDSELDELLSAADTALDEVMACQLRSAVSSNTVMRLNDRAWLDTPYGRPIGWLKARGLGSVPEAVQNKLTEAQNAYRERKAEVWKARRKRHQMTARSIYYPRSQAEAAAARQRGRGAVPLHVLADDWIDDNDHGEEQDAEDDESPDDETYRSRSRRVSSRTPRRKRRRGADSSESELVDMEDSRSRRKTRTPSHQKRRRRADSSENEEWEASGDSSAPMSTDEDAPARASGRPMIDLSDDSEVELESRNAEGGKEHPAEEDGLDDNDKEEEDAEEGEMVKTERMEVYDELPFEVLGGDDALASDDEAHEAPIHIDVEDELVGGDDALDSDDESGIYRRNQTTDDNADEKGGESDGDNKSEQNAPDHKLDEVESAHEMAAADNDQAEDNEKADTMVDADSNSSVQLIGGDDAIDSDSDDHYSPIPNGLAPSTVSPKSTEQLHSSSSPQRSSNHIEVAPRSSSVTHVIAKPGVHDLGHDSNLDDHITGADPRSRPTQDLSSSKLERSGSVGLDNVWARGDDIASEGWLLGGDDALDSDHD</sequence>
<evidence type="ECO:0000256" key="1">
    <source>
        <dbReference type="SAM" id="MobiDB-lite"/>
    </source>
</evidence>
<feature type="compositionally biased region" description="Acidic residues" evidence="1">
    <location>
        <begin position="965"/>
        <end position="982"/>
    </location>
</feature>
<dbReference type="EMBL" id="KQ087179">
    <property type="protein sequence ID" value="KLT45952.1"/>
    <property type="molecule type" value="Genomic_DNA"/>
</dbReference>